<protein>
    <submittedName>
        <fullName evidence="3">Pyridoxamine 5'-phosphate oxidase family protein</fullName>
    </submittedName>
</protein>
<evidence type="ECO:0000259" key="2">
    <source>
        <dbReference type="Pfam" id="PF01243"/>
    </source>
</evidence>
<dbReference type="Pfam" id="PF01243">
    <property type="entry name" value="PNPOx_N"/>
    <property type="match status" value="1"/>
</dbReference>
<gene>
    <name evidence="3" type="ORF">ACIBP5_15780</name>
</gene>
<keyword evidence="4" id="KW-1185">Reference proteome</keyword>
<dbReference type="InterPro" id="IPR012349">
    <property type="entry name" value="Split_barrel_FMN-bd"/>
</dbReference>
<sequence length="170" mass="18313">MNPITELDPRYSAPGATATPWAEARDGLALAETFWLSTVRPGGGPHVTPLLAVWHDGTLCFCTGVAEQKARNLEADPRCALTTGGGSLTQGLDLVVEGVARRVTDPARLRTLADAWEAKYGPEWRFEVRDGAFHSHEGGAAAVFAVAPVRAYGFRKGDYSQTRWTFEPAG</sequence>
<dbReference type="InterPro" id="IPR011576">
    <property type="entry name" value="Pyridox_Oxase_N"/>
</dbReference>
<dbReference type="PANTHER" id="PTHR35176:SF4">
    <property type="entry name" value="PYRIDOXAMINE 5'-PHOSPHATE OXIDASE-RELATED FMN-BINDING"/>
    <property type="match status" value="1"/>
</dbReference>
<accession>A0ABW8A4K2</accession>
<dbReference type="Proteomes" id="UP001612928">
    <property type="component" value="Unassembled WGS sequence"/>
</dbReference>
<organism evidence="3 4">
    <name type="scientific">Nonomuraea indica</name>
    <dbReference type="NCBI Taxonomy" id="1581193"/>
    <lineage>
        <taxon>Bacteria</taxon>
        <taxon>Bacillati</taxon>
        <taxon>Actinomycetota</taxon>
        <taxon>Actinomycetes</taxon>
        <taxon>Streptosporangiales</taxon>
        <taxon>Streptosporangiaceae</taxon>
        <taxon>Nonomuraea</taxon>
    </lineage>
</organism>
<comment type="caution">
    <text evidence="3">The sequence shown here is derived from an EMBL/GenBank/DDBJ whole genome shotgun (WGS) entry which is preliminary data.</text>
</comment>
<dbReference type="RefSeq" id="WP_397021286.1">
    <property type="nucleotide sequence ID" value="NZ_JBITMB010000003.1"/>
</dbReference>
<proteinExistence type="predicted"/>
<reference evidence="3 4" key="1">
    <citation type="submission" date="2024-10" db="EMBL/GenBank/DDBJ databases">
        <title>The Natural Products Discovery Center: Release of the First 8490 Sequenced Strains for Exploring Actinobacteria Biosynthetic Diversity.</title>
        <authorList>
            <person name="Kalkreuter E."/>
            <person name="Kautsar S.A."/>
            <person name="Yang D."/>
            <person name="Bader C.D."/>
            <person name="Teijaro C.N."/>
            <person name="Fluegel L."/>
            <person name="Davis C.M."/>
            <person name="Simpson J.R."/>
            <person name="Lauterbach L."/>
            <person name="Steele A.D."/>
            <person name="Gui C."/>
            <person name="Meng S."/>
            <person name="Li G."/>
            <person name="Viehrig K."/>
            <person name="Ye F."/>
            <person name="Su P."/>
            <person name="Kiefer A.F."/>
            <person name="Nichols A."/>
            <person name="Cepeda A.J."/>
            <person name="Yan W."/>
            <person name="Fan B."/>
            <person name="Jiang Y."/>
            <person name="Adhikari A."/>
            <person name="Zheng C.-J."/>
            <person name="Schuster L."/>
            <person name="Cowan T.M."/>
            <person name="Smanski M.J."/>
            <person name="Chevrette M.G."/>
            <person name="De Carvalho L.P.S."/>
            <person name="Shen B."/>
        </authorList>
    </citation>
    <scope>NUCLEOTIDE SEQUENCE [LARGE SCALE GENOMIC DNA]</scope>
    <source>
        <strain evidence="3 4">NPDC049503</strain>
    </source>
</reference>
<evidence type="ECO:0000313" key="3">
    <source>
        <dbReference type="EMBL" id="MFI7441417.1"/>
    </source>
</evidence>
<dbReference type="SUPFAM" id="SSF50475">
    <property type="entry name" value="FMN-binding split barrel"/>
    <property type="match status" value="1"/>
</dbReference>
<dbReference type="Gene3D" id="2.30.110.10">
    <property type="entry name" value="Electron Transport, Fmn-binding Protein, Chain A"/>
    <property type="match status" value="1"/>
</dbReference>
<feature type="domain" description="Pyridoxamine 5'-phosphate oxidase N-terminal" evidence="2">
    <location>
        <begin position="22"/>
        <end position="149"/>
    </location>
</feature>
<keyword evidence="1" id="KW-0560">Oxidoreductase</keyword>
<dbReference type="EMBL" id="JBITMB010000003">
    <property type="protein sequence ID" value="MFI7441417.1"/>
    <property type="molecule type" value="Genomic_DNA"/>
</dbReference>
<evidence type="ECO:0000256" key="1">
    <source>
        <dbReference type="ARBA" id="ARBA00023002"/>
    </source>
</evidence>
<evidence type="ECO:0000313" key="4">
    <source>
        <dbReference type="Proteomes" id="UP001612928"/>
    </source>
</evidence>
<dbReference type="InterPro" id="IPR052019">
    <property type="entry name" value="F420H2_bilvrd_red/Heme_oxyg"/>
</dbReference>
<name>A0ABW8A4K2_9ACTN</name>
<dbReference type="PANTHER" id="PTHR35176">
    <property type="entry name" value="HEME OXYGENASE HI_0854-RELATED"/>
    <property type="match status" value="1"/>
</dbReference>